<gene>
    <name evidence="2" type="ORF">AWC18_20325</name>
</gene>
<keyword evidence="1" id="KW-1133">Transmembrane helix</keyword>
<dbReference type="RefSeq" id="WP_085139944.1">
    <property type="nucleotide sequence ID" value="NZ_LQPI01000090.1"/>
</dbReference>
<evidence type="ECO:0000313" key="3">
    <source>
        <dbReference type="Proteomes" id="UP000193108"/>
    </source>
</evidence>
<dbReference type="AlphaFoldDB" id="A0A1X1YV65"/>
<keyword evidence="3" id="KW-1185">Reference proteome</keyword>
<feature type="transmembrane region" description="Helical" evidence="1">
    <location>
        <begin position="139"/>
        <end position="158"/>
    </location>
</feature>
<keyword evidence="1" id="KW-0812">Transmembrane</keyword>
<name>A0A1X1YV65_MYCNO</name>
<dbReference type="EMBL" id="LQPI01000090">
    <property type="protein sequence ID" value="ORW14851.1"/>
    <property type="molecule type" value="Genomic_DNA"/>
</dbReference>
<accession>A0A1X1YV65</accession>
<protein>
    <recommendedName>
        <fullName evidence="4">GP55 protein</fullName>
    </recommendedName>
</protein>
<evidence type="ECO:0000256" key="1">
    <source>
        <dbReference type="SAM" id="Phobius"/>
    </source>
</evidence>
<feature type="transmembrane region" description="Helical" evidence="1">
    <location>
        <begin position="30"/>
        <end position="50"/>
    </location>
</feature>
<feature type="transmembrane region" description="Helical" evidence="1">
    <location>
        <begin position="109"/>
        <end position="127"/>
    </location>
</feature>
<reference evidence="2 3" key="1">
    <citation type="submission" date="2016-01" db="EMBL/GenBank/DDBJ databases">
        <title>The new phylogeny of the genus Mycobacterium.</title>
        <authorList>
            <person name="Tarcisio F."/>
            <person name="Conor M."/>
            <person name="Antonella G."/>
            <person name="Elisabetta G."/>
            <person name="Giulia F.S."/>
            <person name="Sara T."/>
            <person name="Anna F."/>
            <person name="Clotilde B."/>
            <person name="Roberto B."/>
            <person name="Veronica D.S."/>
            <person name="Fabio R."/>
            <person name="Monica P."/>
            <person name="Olivier J."/>
            <person name="Enrico T."/>
            <person name="Nicola S."/>
        </authorList>
    </citation>
    <scope>NUCLEOTIDE SEQUENCE [LARGE SCALE GENOMIC DNA]</scope>
    <source>
        <strain evidence="2 3">DSM 44164</strain>
    </source>
</reference>
<feature type="transmembrane region" description="Helical" evidence="1">
    <location>
        <begin position="206"/>
        <end position="224"/>
    </location>
</feature>
<evidence type="ECO:0008006" key="4">
    <source>
        <dbReference type="Google" id="ProtNLM"/>
    </source>
</evidence>
<feature type="transmembrane region" description="Helical" evidence="1">
    <location>
        <begin position="179"/>
        <end position="200"/>
    </location>
</feature>
<feature type="transmembrane region" description="Helical" evidence="1">
    <location>
        <begin position="70"/>
        <end position="88"/>
    </location>
</feature>
<keyword evidence="1" id="KW-0472">Membrane</keyword>
<dbReference type="STRING" id="1782.AWC18_20325"/>
<dbReference type="Proteomes" id="UP000193108">
    <property type="component" value="Unassembled WGS sequence"/>
</dbReference>
<proteinExistence type="predicted"/>
<sequence>MTSALIGATVLVTLHSLWVRRDTWWSRWESGITAGIALETIALVLMSPWAATHLGPALHHLTRIWNIQQLAGHVLFAVAVTANVYHVMVRLADFDQLRPLFRQQVRTPMLVGVAALVVTFVIADAGYRPDGFSALGGGGAWAGAYWALFSVLMIYLAGYATRVLSMLRSDPRARETVELYTVSTAFAVAAIMAILSNAWTKSDDSRLIWLCVCISVAIFAHGSARSWKAKAAWFAGDGRATAQPNPPQPLS</sequence>
<comment type="caution">
    <text evidence="2">The sequence shown here is derived from an EMBL/GenBank/DDBJ whole genome shotgun (WGS) entry which is preliminary data.</text>
</comment>
<evidence type="ECO:0000313" key="2">
    <source>
        <dbReference type="EMBL" id="ORW14851.1"/>
    </source>
</evidence>
<organism evidence="2 3">
    <name type="scientific">Mycolicibacter nonchromogenicus</name>
    <name type="common">Mycobacterium nonchromogenicum</name>
    <dbReference type="NCBI Taxonomy" id="1782"/>
    <lineage>
        <taxon>Bacteria</taxon>
        <taxon>Bacillati</taxon>
        <taxon>Actinomycetota</taxon>
        <taxon>Actinomycetes</taxon>
        <taxon>Mycobacteriales</taxon>
        <taxon>Mycobacteriaceae</taxon>
        <taxon>Mycolicibacter</taxon>
    </lineage>
</organism>